<dbReference type="AlphaFoldDB" id="A0A557SVB7"/>
<evidence type="ECO:0000313" key="1">
    <source>
        <dbReference type="EMBL" id="TVP40533.1"/>
    </source>
</evidence>
<name>A0A557SVB7_9ARCH</name>
<reference evidence="1 2" key="1">
    <citation type="journal article" date="2019" name="Front. Microbiol.">
        <title>Ammonia Oxidation by the Arctic Terrestrial Thaumarchaeote Candidatus Nitrosocosmicus arcticus Is Stimulated by Increasing Temperatures.</title>
        <authorList>
            <person name="Alves R.J.E."/>
            <person name="Kerou M."/>
            <person name="Zappe A."/>
            <person name="Bittner R."/>
            <person name="Abby S.S."/>
            <person name="Schmidt H.A."/>
            <person name="Pfeifer K."/>
            <person name="Schleper C."/>
        </authorList>
    </citation>
    <scope>NUCLEOTIDE SEQUENCE [LARGE SCALE GENOMIC DNA]</scope>
    <source>
        <strain evidence="1 2">Kfb</strain>
    </source>
</reference>
<organism evidence="1 2">
    <name type="scientific">Candidatus Nitrosocosmicus arcticus</name>
    <dbReference type="NCBI Taxonomy" id="2035267"/>
    <lineage>
        <taxon>Archaea</taxon>
        <taxon>Nitrososphaerota</taxon>
        <taxon>Nitrososphaeria</taxon>
        <taxon>Nitrososphaerales</taxon>
        <taxon>Nitrososphaeraceae</taxon>
        <taxon>Candidatus Nitrosocosmicus</taxon>
    </lineage>
</organism>
<protein>
    <submittedName>
        <fullName evidence="1">Uncharacterized protein</fullName>
    </submittedName>
</protein>
<gene>
    <name evidence="1" type="ORF">NARC_70114</name>
</gene>
<comment type="caution">
    <text evidence="1">The sequence shown here is derived from an EMBL/GenBank/DDBJ whole genome shotgun (WGS) entry which is preliminary data.</text>
</comment>
<sequence>MGGEILGSEGKGKKLMLSYEPHLFPDKSKTVIRSPLQVCKVYSSSMNTPLHIKHLTIF</sequence>
<keyword evidence="2" id="KW-1185">Reference proteome</keyword>
<accession>A0A557SVB7</accession>
<dbReference type="EMBL" id="VOAH01000007">
    <property type="protein sequence ID" value="TVP40533.1"/>
    <property type="molecule type" value="Genomic_DNA"/>
</dbReference>
<proteinExistence type="predicted"/>
<evidence type="ECO:0000313" key="2">
    <source>
        <dbReference type="Proteomes" id="UP000315289"/>
    </source>
</evidence>
<dbReference type="Proteomes" id="UP000315289">
    <property type="component" value="Unassembled WGS sequence"/>
</dbReference>